<evidence type="ECO:0000256" key="7">
    <source>
        <dbReference type="ARBA" id="ARBA00022801"/>
    </source>
</evidence>
<dbReference type="CDD" id="cd03860">
    <property type="entry name" value="M14_CP_A-B_like"/>
    <property type="match status" value="1"/>
</dbReference>
<dbReference type="InterPro" id="IPR003146">
    <property type="entry name" value="M14A_act_pep"/>
</dbReference>
<evidence type="ECO:0000256" key="4">
    <source>
        <dbReference type="ARBA" id="ARBA00022670"/>
    </source>
</evidence>
<evidence type="ECO:0000256" key="2">
    <source>
        <dbReference type="ARBA" id="ARBA00005988"/>
    </source>
</evidence>
<dbReference type="Pfam" id="PF02244">
    <property type="entry name" value="Propep_M14"/>
    <property type="match status" value="1"/>
</dbReference>
<evidence type="ECO:0000313" key="14">
    <source>
        <dbReference type="EMBL" id="KAG8196506.1"/>
    </source>
</evidence>
<dbReference type="Gene3D" id="3.40.630.10">
    <property type="entry name" value="Zn peptidases"/>
    <property type="match status" value="1"/>
</dbReference>
<keyword evidence="4" id="KW-0645">Protease</keyword>
<dbReference type="PROSITE" id="PS52035">
    <property type="entry name" value="PEPTIDASE_M14"/>
    <property type="match status" value="1"/>
</dbReference>
<keyword evidence="10" id="KW-1015">Disulfide bond</keyword>
<dbReference type="FunFam" id="3.40.630.10:FF:000056">
    <property type="entry name" value="Zinc carboxypeptidase"/>
    <property type="match status" value="1"/>
</dbReference>
<dbReference type="InterPro" id="IPR000834">
    <property type="entry name" value="Peptidase_M14"/>
</dbReference>
<keyword evidence="15" id="KW-1185">Reference proteome</keyword>
<dbReference type="GO" id="GO:0005615">
    <property type="term" value="C:extracellular space"/>
    <property type="evidence" value="ECO:0007669"/>
    <property type="project" value="TreeGrafter"/>
</dbReference>
<keyword evidence="5" id="KW-0479">Metal-binding</keyword>
<feature type="signal peptide" evidence="12">
    <location>
        <begin position="1"/>
        <end position="16"/>
    </location>
</feature>
<accession>A0AAV6VK31</accession>
<evidence type="ECO:0000256" key="11">
    <source>
        <dbReference type="PROSITE-ProRule" id="PRU01379"/>
    </source>
</evidence>
<evidence type="ECO:0000259" key="13">
    <source>
        <dbReference type="PROSITE" id="PS52035"/>
    </source>
</evidence>
<organism evidence="14 15">
    <name type="scientific">Oedothorax gibbosus</name>
    <dbReference type="NCBI Taxonomy" id="931172"/>
    <lineage>
        <taxon>Eukaryota</taxon>
        <taxon>Metazoa</taxon>
        <taxon>Ecdysozoa</taxon>
        <taxon>Arthropoda</taxon>
        <taxon>Chelicerata</taxon>
        <taxon>Arachnida</taxon>
        <taxon>Araneae</taxon>
        <taxon>Araneomorphae</taxon>
        <taxon>Entelegynae</taxon>
        <taxon>Araneoidea</taxon>
        <taxon>Linyphiidae</taxon>
        <taxon>Erigoninae</taxon>
        <taxon>Oedothorax</taxon>
    </lineage>
</organism>
<dbReference type="AlphaFoldDB" id="A0AAV6VK31"/>
<dbReference type="SUPFAM" id="SSF54897">
    <property type="entry name" value="Protease propeptides/inhibitors"/>
    <property type="match status" value="1"/>
</dbReference>
<dbReference type="InterPro" id="IPR036990">
    <property type="entry name" value="M14A-like_propep"/>
</dbReference>
<keyword evidence="9" id="KW-0482">Metalloprotease</keyword>
<evidence type="ECO:0000256" key="3">
    <source>
        <dbReference type="ARBA" id="ARBA00022645"/>
    </source>
</evidence>
<comment type="cofactor">
    <cofactor evidence="1">
        <name>Zn(2+)</name>
        <dbReference type="ChEBI" id="CHEBI:29105"/>
    </cofactor>
</comment>
<dbReference type="PROSITE" id="PS00132">
    <property type="entry name" value="CARBOXYPEPT_ZN_1"/>
    <property type="match status" value="1"/>
</dbReference>
<dbReference type="SUPFAM" id="SSF53187">
    <property type="entry name" value="Zn-dependent exopeptidases"/>
    <property type="match status" value="1"/>
</dbReference>
<evidence type="ECO:0000256" key="6">
    <source>
        <dbReference type="ARBA" id="ARBA00022729"/>
    </source>
</evidence>
<gene>
    <name evidence="14" type="ORF">JTE90_012322</name>
</gene>
<name>A0AAV6VK31_9ARAC</name>
<comment type="similarity">
    <text evidence="2 11">Belongs to the peptidase M14 family.</text>
</comment>
<evidence type="ECO:0000256" key="12">
    <source>
        <dbReference type="SAM" id="SignalP"/>
    </source>
</evidence>
<evidence type="ECO:0000256" key="8">
    <source>
        <dbReference type="ARBA" id="ARBA00022833"/>
    </source>
</evidence>
<keyword evidence="3" id="KW-0121">Carboxypeptidase</keyword>
<dbReference type="PANTHER" id="PTHR11705">
    <property type="entry name" value="PROTEASE FAMILY M14 CARBOXYPEPTIDASE A,B"/>
    <property type="match status" value="1"/>
</dbReference>
<protein>
    <recommendedName>
        <fullName evidence="13">Peptidase M14 domain-containing protein</fullName>
    </recommendedName>
</protein>
<reference evidence="14 15" key="1">
    <citation type="journal article" date="2022" name="Nat. Ecol. Evol.">
        <title>A masculinizing supergene underlies an exaggerated male reproductive morph in a spider.</title>
        <authorList>
            <person name="Hendrickx F."/>
            <person name="De Corte Z."/>
            <person name="Sonet G."/>
            <person name="Van Belleghem S.M."/>
            <person name="Kostlbacher S."/>
            <person name="Vangestel C."/>
        </authorList>
    </citation>
    <scope>NUCLEOTIDE SEQUENCE [LARGE SCALE GENOMIC DNA]</scope>
    <source>
        <strain evidence="14">W744_W776</strain>
    </source>
</reference>
<keyword evidence="6 12" id="KW-0732">Signal</keyword>
<feature type="chain" id="PRO_5043484870" description="Peptidase M14 domain-containing protein" evidence="12">
    <location>
        <begin position="17"/>
        <end position="423"/>
    </location>
</feature>
<feature type="domain" description="Peptidase M14" evidence="13">
    <location>
        <begin position="119"/>
        <end position="419"/>
    </location>
</feature>
<dbReference type="EMBL" id="JAFNEN010000069">
    <property type="protein sequence ID" value="KAG8196506.1"/>
    <property type="molecule type" value="Genomic_DNA"/>
</dbReference>
<proteinExistence type="inferred from homology"/>
<comment type="caution">
    <text evidence="14">The sequence shown here is derived from an EMBL/GenBank/DDBJ whole genome shotgun (WGS) entry which is preliminary data.</text>
</comment>
<evidence type="ECO:0000256" key="9">
    <source>
        <dbReference type="ARBA" id="ARBA00023049"/>
    </source>
</evidence>
<sequence length="423" mass="47617">MLNVFILMTLAVPAFSLQNFTGHKLYGLFASDEEELSFLKGLVNNQEIDVWNEPVQLYEKVNVRVPPLLASDLEKQWRAEGIDFYVVSRDIQKWIDDEREGNPPDDALAGRQENFQLDVYHTFEAISSYIDSVGSRYSTIATVQTIGTTGEGNPIKGLKIGSPGRPNKPALWIDSGIHAREWVAPATSIYIIEQLVKGYDTDPEIREMVDAFDWHIYPVINVDGYKYTWTFNRMWRKNRSQIRRFGTNPFCRGADPNRNFDSAFGGAGTSGDSCSEIFRGEAAFSEAESRAIRDGVLRLGSNLKAYFTLHAYSQLWMTPYGHSKAQPPDYQDQIKALQAAANSISNVHGQWYRYGTIAQTIYPAAGSSVDWAYEKAKVKYSFAIELRDTGRQGFLLSNTQIIPTAEENFAGIKAVANIIRNEV</sequence>
<evidence type="ECO:0000256" key="1">
    <source>
        <dbReference type="ARBA" id="ARBA00001947"/>
    </source>
</evidence>
<dbReference type="GO" id="GO:0006508">
    <property type="term" value="P:proteolysis"/>
    <property type="evidence" value="ECO:0007669"/>
    <property type="project" value="UniProtKB-KW"/>
</dbReference>
<evidence type="ECO:0000256" key="10">
    <source>
        <dbReference type="ARBA" id="ARBA00023157"/>
    </source>
</evidence>
<evidence type="ECO:0000256" key="5">
    <source>
        <dbReference type="ARBA" id="ARBA00022723"/>
    </source>
</evidence>
<dbReference type="InterPro" id="IPR057246">
    <property type="entry name" value="CARBOXYPEPT_ZN_1"/>
</dbReference>
<dbReference type="Proteomes" id="UP000827092">
    <property type="component" value="Unassembled WGS sequence"/>
</dbReference>
<dbReference type="GO" id="GO:0004181">
    <property type="term" value="F:metallocarboxypeptidase activity"/>
    <property type="evidence" value="ECO:0007669"/>
    <property type="project" value="InterPro"/>
</dbReference>
<evidence type="ECO:0000313" key="15">
    <source>
        <dbReference type="Proteomes" id="UP000827092"/>
    </source>
</evidence>
<feature type="active site" description="Proton donor/acceptor" evidence="11">
    <location>
        <position position="385"/>
    </location>
</feature>
<dbReference type="PRINTS" id="PR00765">
    <property type="entry name" value="CRBOXYPTASEA"/>
</dbReference>
<dbReference type="GO" id="GO:0008270">
    <property type="term" value="F:zinc ion binding"/>
    <property type="evidence" value="ECO:0007669"/>
    <property type="project" value="InterPro"/>
</dbReference>
<keyword evidence="7" id="KW-0378">Hydrolase</keyword>
<dbReference type="PANTHER" id="PTHR11705:SF91">
    <property type="entry name" value="FI01817P-RELATED"/>
    <property type="match status" value="1"/>
</dbReference>
<dbReference type="Pfam" id="PF00246">
    <property type="entry name" value="Peptidase_M14"/>
    <property type="match status" value="1"/>
</dbReference>
<keyword evidence="8" id="KW-0862">Zinc</keyword>
<dbReference type="Gene3D" id="3.30.70.340">
    <property type="entry name" value="Metallocarboxypeptidase-like"/>
    <property type="match status" value="1"/>
</dbReference>
<dbReference type="SMART" id="SM00631">
    <property type="entry name" value="Zn_pept"/>
    <property type="match status" value="1"/>
</dbReference>